<keyword evidence="9 12" id="KW-0408">Iron</keyword>
<evidence type="ECO:0000256" key="2">
    <source>
        <dbReference type="ARBA" id="ARBA00004167"/>
    </source>
</evidence>
<dbReference type="FunFam" id="1.10.630.10:FF:000043">
    <property type="entry name" value="Cytochrome P450 99A2"/>
    <property type="match status" value="1"/>
</dbReference>
<name>A0A8T0CUW8_CORYI</name>
<feature type="binding site" description="axial binding residue" evidence="12">
    <location>
        <position position="442"/>
    </location>
    <ligand>
        <name>heme</name>
        <dbReference type="ChEBI" id="CHEBI:30413"/>
    </ligand>
    <ligandPart>
        <name>Fe</name>
        <dbReference type="ChEBI" id="CHEBI:18248"/>
    </ligandPart>
</feature>
<dbReference type="Gramene" id="rna-gnl|WGS:JABURB|Cocit.L4089.1">
    <property type="protein sequence ID" value="cds-KAF7851361.1"/>
    <property type="gene ID" value="gene-BT93_L4089"/>
</dbReference>
<reference evidence="15" key="1">
    <citation type="submission" date="2020-05" db="EMBL/GenBank/DDBJ databases">
        <title>WGS assembly of Corymbia citriodora subspecies variegata.</title>
        <authorList>
            <person name="Barry K."/>
            <person name="Hundley H."/>
            <person name="Shu S."/>
            <person name="Jenkins J."/>
            <person name="Grimwood J."/>
            <person name="Baten A."/>
        </authorList>
    </citation>
    <scope>NUCLEOTIDE SEQUENCE</scope>
    <source>
        <strain evidence="15">CV2-018</strain>
    </source>
</reference>
<evidence type="ECO:0000256" key="3">
    <source>
        <dbReference type="ARBA" id="ARBA00010617"/>
    </source>
</evidence>
<dbReference type="PANTHER" id="PTHR47953:SF19">
    <property type="entry name" value="OS06G0641600 PROTEIN"/>
    <property type="match status" value="1"/>
</dbReference>
<comment type="caution">
    <text evidence="15">The sequence shown here is derived from an EMBL/GenBank/DDBJ whole genome shotgun (WGS) entry which is preliminary data.</text>
</comment>
<comment type="similarity">
    <text evidence="3 13">Belongs to the cytochrome P450 family.</text>
</comment>
<keyword evidence="16" id="KW-1185">Reference proteome</keyword>
<comment type="cofactor">
    <cofactor evidence="1 12">
        <name>heme</name>
        <dbReference type="ChEBI" id="CHEBI:30413"/>
    </cofactor>
</comment>
<dbReference type="InterPro" id="IPR002401">
    <property type="entry name" value="Cyt_P450_E_grp-I"/>
</dbReference>
<dbReference type="GO" id="GO:0020037">
    <property type="term" value="F:heme binding"/>
    <property type="evidence" value="ECO:0007669"/>
    <property type="project" value="InterPro"/>
</dbReference>
<dbReference type="GO" id="GO:0005506">
    <property type="term" value="F:iron ion binding"/>
    <property type="evidence" value="ECO:0007669"/>
    <property type="project" value="InterPro"/>
</dbReference>
<dbReference type="AlphaFoldDB" id="A0A8T0CUW8"/>
<dbReference type="GO" id="GO:0004497">
    <property type="term" value="F:monooxygenase activity"/>
    <property type="evidence" value="ECO:0007669"/>
    <property type="project" value="UniProtKB-KW"/>
</dbReference>
<dbReference type="PRINTS" id="PR00463">
    <property type="entry name" value="EP450I"/>
</dbReference>
<dbReference type="GO" id="GO:0016020">
    <property type="term" value="C:membrane"/>
    <property type="evidence" value="ECO:0007669"/>
    <property type="project" value="UniProtKB-SubCell"/>
</dbReference>
<dbReference type="CDD" id="cd11072">
    <property type="entry name" value="CYP71-like"/>
    <property type="match status" value="1"/>
</dbReference>
<dbReference type="InterPro" id="IPR052306">
    <property type="entry name" value="CYP450_71D"/>
</dbReference>
<evidence type="ECO:0000256" key="10">
    <source>
        <dbReference type="ARBA" id="ARBA00023033"/>
    </source>
</evidence>
<evidence type="ECO:0000256" key="9">
    <source>
        <dbReference type="ARBA" id="ARBA00023004"/>
    </source>
</evidence>
<dbReference type="InterPro" id="IPR017972">
    <property type="entry name" value="Cyt_P450_CS"/>
</dbReference>
<dbReference type="Pfam" id="PF00067">
    <property type="entry name" value="p450"/>
    <property type="match status" value="1"/>
</dbReference>
<evidence type="ECO:0000256" key="5">
    <source>
        <dbReference type="ARBA" id="ARBA00022692"/>
    </source>
</evidence>
<dbReference type="SUPFAM" id="SSF48264">
    <property type="entry name" value="Cytochrome P450"/>
    <property type="match status" value="1"/>
</dbReference>
<dbReference type="Gene3D" id="1.10.630.10">
    <property type="entry name" value="Cytochrome P450"/>
    <property type="match status" value="1"/>
</dbReference>
<dbReference type="OrthoDB" id="1470350at2759"/>
<keyword evidence="8 13" id="KW-0560">Oxidoreductase</keyword>
<sequence length="507" mass="58042">MLRFSPFAFILPCLLFLFMLLKIFKAKSSNALKLPPGPKKLPVIGNLPQLISPELPHHHLNNLAKTYGPIYHLKVGELTLVVLTTPEIAEEVLKTREINYAQKPLFPSLEMMFDKNSSFMYAPYGEYWRQLRKICVLELLSVKRVRSFQSIREDEISNLVQFVRSLQGCPLNLTDKISSCLNAIISKAAFGESYKCQEYLSALKDAIENAGGFSVVDVFPSLRILRYISGRKWRLDSVRRRCNQISNRILIHHKRLREDLSTKEDGFVKEDFVDVLLRIQETDELGFHLTDEHIKTVILEFYGGGTDTSSVTAEWAISELLKNPQVMAKAQAEVREALKGNDRVQESDLEDLKYLKSVIKETLRLHPPVPLIPREARKACKIRGYDIPVKSKVLIHAGAFGRDPNHWENPEKFEPERFLESSVDFIGTYYHFVPFGFGRRVCPGIVFAMANIELLLALLLYHFDWALPNGQTPEELDMTEAFAATVRRKRDLYVIATPHCHGHALYK</sequence>
<accession>A0A8T0CUW8</accession>
<gene>
    <name evidence="15" type="ORF">BT93_L4089</name>
</gene>
<keyword evidence="6 12" id="KW-0479">Metal-binding</keyword>
<keyword evidence="5 14" id="KW-0812">Transmembrane</keyword>
<dbReference type="EMBL" id="MU089547">
    <property type="protein sequence ID" value="KAF7851361.1"/>
    <property type="molecule type" value="Genomic_DNA"/>
</dbReference>
<evidence type="ECO:0000256" key="12">
    <source>
        <dbReference type="PIRSR" id="PIRSR602401-1"/>
    </source>
</evidence>
<evidence type="ECO:0000256" key="6">
    <source>
        <dbReference type="ARBA" id="ARBA00022723"/>
    </source>
</evidence>
<evidence type="ECO:0000256" key="14">
    <source>
        <dbReference type="SAM" id="Phobius"/>
    </source>
</evidence>
<dbReference type="GO" id="GO:0016705">
    <property type="term" value="F:oxidoreductase activity, acting on paired donors, with incorporation or reduction of molecular oxygen"/>
    <property type="evidence" value="ECO:0007669"/>
    <property type="project" value="InterPro"/>
</dbReference>
<evidence type="ECO:0000313" key="16">
    <source>
        <dbReference type="Proteomes" id="UP000806378"/>
    </source>
</evidence>
<proteinExistence type="inferred from homology"/>
<evidence type="ECO:0000256" key="11">
    <source>
        <dbReference type="ARBA" id="ARBA00023136"/>
    </source>
</evidence>
<feature type="transmembrane region" description="Helical" evidence="14">
    <location>
        <begin position="6"/>
        <end position="24"/>
    </location>
</feature>
<dbReference type="Proteomes" id="UP000806378">
    <property type="component" value="Unassembled WGS sequence"/>
</dbReference>
<protein>
    <recommendedName>
        <fullName evidence="17">Cytochrome P450</fullName>
    </recommendedName>
</protein>
<evidence type="ECO:0000256" key="4">
    <source>
        <dbReference type="ARBA" id="ARBA00022617"/>
    </source>
</evidence>
<dbReference type="InterPro" id="IPR036396">
    <property type="entry name" value="Cyt_P450_sf"/>
</dbReference>
<dbReference type="PRINTS" id="PR00385">
    <property type="entry name" value="P450"/>
</dbReference>
<dbReference type="PROSITE" id="PS00086">
    <property type="entry name" value="CYTOCHROME_P450"/>
    <property type="match status" value="1"/>
</dbReference>
<evidence type="ECO:0008006" key="17">
    <source>
        <dbReference type="Google" id="ProtNLM"/>
    </source>
</evidence>
<keyword evidence="10 13" id="KW-0503">Monooxygenase</keyword>
<keyword evidence="11 14" id="KW-0472">Membrane</keyword>
<evidence type="ECO:0000256" key="7">
    <source>
        <dbReference type="ARBA" id="ARBA00022989"/>
    </source>
</evidence>
<dbReference type="InterPro" id="IPR001128">
    <property type="entry name" value="Cyt_P450"/>
</dbReference>
<organism evidence="15 16">
    <name type="scientific">Corymbia citriodora subsp. variegata</name>
    <dbReference type="NCBI Taxonomy" id="360336"/>
    <lineage>
        <taxon>Eukaryota</taxon>
        <taxon>Viridiplantae</taxon>
        <taxon>Streptophyta</taxon>
        <taxon>Embryophyta</taxon>
        <taxon>Tracheophyta</taxon>
        <taxon>Spermatophyta</taxon>
        <taxon>Magnoliopsida</taxon>
        <taxon>eudicotyledons</taxon>
        <taxon>Gunneridae</taxon>
        <taxon>Pentapetalae</taxon>
        <taxon>rosids</taxon>
        <taxon>malvids</taxon>
        <taxon>Myrtales</taxon>
        <taxon>Myrtaceae</taxon>
        <taxon>Myrtoideae</taxon>
        <taxon>Eucalypteae</taxon>
        <taxon>Corymbia</taxon>
    </lineage>
</organism>
<dbReference type="PANTHER" id="PTHR47953">
    <property type="entry name" value="OS08G0105600 PROTEIN"/>
    <property type="match status" value="1"/>
</dbReference>
<comment type="subcellular location">
    <subcellularLocation>
        <location evidence="2">Membrane</location>
        <topology evidence="2">Single-pass membrane protein</topology>
    </subcellularLocation>
</comment>
<evidence type="ECO:0000256" key="13">
    <source>
        <dbReference type="RuleBase" id="RU000461"/>
    </source>
</evidence>
<keyword evidence="4 12" id="KW-0349">Heme</keyword>
<evidence type="ECO:0000256" key="1">
    <source>
        <dbReference type="ARBA" id="ARBA00001971"/>
    </source>
</evidence>
<evidence type="ECO:0000256" key="8">
    <source>
        <dbReference type="ARBA" id="ARBA00023002"/>
    </source>
</evidence>
<evidence type="ECO:0000313" key="15">
    <source>
        <dbReference type="EMBL" id="KAF7851361.1"/>
    </source>
</evidence>
<keyword evidence="7 14" id="KW-1133">Transmembrane helix</keyword>